<evidence type="ECO:0000313" key="2">
    <source>
        <dbReference type="Proteomes" id="UP001500967"/>
    </source>
</evidence>
<accession>A0ABP3EX82</accession>
<dbReference type="Pfam" id="PF06013">
    <property type="entry name" value="WXG100"/>
    <property type="match status" value="1"/>
</dbReference>
<dbReference type="SUPFAM" id="SSF140453">
    <property type="entry name" value="EsxAB dimer-like"/>
    <property type="match status" value="1"/>
</dbReference>
<comment type="caution">
    <text evidence="1">The sequence shown here is derived from an EMBL/GenBank/DDBJ whole genome shotgun (WGS) entry which is preliminary data.</text>
</comment>
<dbReference type="Gene3D" id="1.10.287.1060">
    <property type="entry name" value="ESAT-6-like"/>
    <property type="match status" value="1"/>
</dbReference>
<keyword evidence="2" id="KW-1185">Reference proteome</keyword>
<organism evidence="1 2">
    <name type="scientific">Cryptosporangium japonicum</name>
    <dbReference type="NCBI Taxonomy" id="80872"/>
    <lineage>
        <taxon>Bacteria</taxon>
        <taxon>Bacillati</taxon>
        <taxon>Actinomycetota</taxon>
        <taxon>Actinomycetes</taxon>
        <taxon>Cryptosporangiales</taxon>
        <taxon>Cryptosporangiaceae</taxon>
        <taxon>Cryptosporangium</taxon>
    </lineage>
</organism>
<protein>
    <submittedName>
        <fullName evidence="1">Uncharacterized protein</fullName>
    </submittedName>
</protein>
<proteinExistence type="predicted"/>
<dbReference type="InterPro" id="IPR036689">
    <property type="entry name" value="ESAT-6-like_sf"/>
</dbReference>
<sequence length="105" mass="10695">MQNAAKKAENVGEGIAANLANLLMTIETTGAASMRGDSGKALQAAAPQIDANLKKILNALNTIASHVSQGAVEYSGQDGQAASELNNLTSAFDINSPIISALNGR</sequence>
<evidence type="ECO:0000313" key="1">
    <source>
        <dbReference type="EMBL" id="GAA0281555.1"/>
    </source>
</evidence>
<reference evidence="2" key="1">
    <citation type="journal article" date="2019" name="Int. J. Syst. Evol. Microbiol.">
        <title>The Global Catalogue of Microorganisms (GCM) 10K type strain sequencing project: providing services to taxonomists for standard genome sequencing and annotation.</title>
        <authorList>
            <consortium name="The Broad Institute Genomics Platform"/>
            <consortium name="The Broad Institute Genome Sequencing Center for Infectious Disease"/>
            <person name="Wu L."/>
            <person name="Ma J."/>
        </authorList>
    </citation>
    <scope>NUCLEOTIDE SEQUENCE [LARGE SCALE GENOMIC DNA]</scope>
    <source>
        <strain evidence="2">JCM 10425</strain>
    </source>
</reference>
<dbReference type="InterPro" id="IPR010310">
    <property type="entry name" value="T7SS_ESAT-6-like"/>
</dbReference>
<gene>
    <name evidence="1" type="ORF">GCM10009539_81770</name>
</gene>
<dbReference type="Proteomes" id="UP001500967">
    <property type="component" value="Unassembled WGS sequence"/>
</dbReference>
<dbReference type="EMBL" id="BAAAGX010000046">
    <property type="protein sequence ID" value="GAA0281555.1"/>
    <property type="molecule type" value="Genomic_DNA"/>
</dbReference>
<name>A0ABP3EX82_9ACTN</name>